<protein>
    <submittedName>
        <fullName evidence="4">Restriction endonuclease subunit S</fullName>
    </submittedName>
</protein>
<accession>A0A5J4L2M9</accession>
<organism evidence="4">
    <name type="scientific">hot springs metagenome</name>
    <dbReference type="NCBI Taxonomy" id="433727"/>
    <lineage>
        <taxon>unclassified sequences</taxon>
        <taxon>metagenomes</taxon>
        <taxon>ecological metagenomes</taxon>
    </lineage>
</organism>
<dbReference type="EMBL" id="BLAB01000001">
    <property type="protein sequence ID" value="GER93017.1"/>
    <property type="molecule type" value="Genomic_DNA"/>
</dbReference>
<dbReference type="GO" id="GO:0009307">
    <property type="term" value="P:DNA restriction-modification system"/>
    <property type="evidence" value="ECO:0007669"/>
    <property type="project" value="UniProtKB-KW"/>
</dbReference>
<dbReference type="GO" id="GO:0004519">
    <property type="term" value="F:endonuclease activity"/>
    <property type="evidence" value="ECO:0007669"/>
    <property type="project" value="UniProtKB-KW"/>
</dbReference>
<keyword evidence="2" id="KW-0238">DNA-binding</keyword>
<dbReference type="Gene3D" id="3.90.220.20">
    <property type="entry name" value="DNA methylase specificity domains"/>
    <property type="match status" value="3"/>
</dbReference>
<dbReference type="InterPro" id="IPR044946">
    <property type="entry name" value="Restrct_endonuc_typeI_TRD_sf"/>
</dbReference>
<name>A0A5J4L2M9_9ZZZZ</name>
<keyword evidence="4" id="KW-0255">Endonuclease</keyword>
<evidence type="ECO:0000256" key="3">
    <source>
        <dbReference type="SAM" id="MobiDB-lite"/>
    </source>
</evidence>
<evidence type="ECO:0000313" key="4">
    <source>
        <dbReference type="EMBL" id="GER93017.1"/>
    </source>
</evidence>
<feature type="region of interest" description="Disordered" evidence="3">
    <location>
        <begin position="440"/>
        <end position="476"/>
    </location>
</feature>
<dbReference type="InterPro" id="IPR051212">
    <property type="entry name" value="Type-I_RE_S_subunit"/>
</dbReference>
<evidence type="ECO:0000256" key="2">
    <source>
        <dbReference type="ARBA" id="ARBA00023125"/>
    </source>
</evidence>
<dbReference type="SUPFAM" id="SSF116734">
    <property type="entry name" value="DNA methylase specificity domain"/>
    <property type="match status" value="2"/>
</dbReference>
<proteinExistence type="predicted"/>
<comment type="caution">
    <text evidence="4">The sequence shown here is derived from an EMBL/GenBank/DDBJ whole genome shotgun (WGS) entry which is preliminary data.</text>
</comment>
<dbReference type="PANTHER" id="PTHR43140:SF1">
    <property type="entry name" value="TYPE I RESTRICTION ENZYME ECOKI SPECIFICITY SUBUNIT"/>
    <property type="match status" value="1"/>
</dbReference>
<keyword evidence="1" id="KW-0680">Restriction system</keyword>
<dbReference type="CDD" id="cd17260">
    <property type="entry name" value="RMtype1_S_EcoEI-TRD1-CR1_like"/>
    <property type="match status" value="1"/>
</dbReference>
<dbReference type="GO" id="GO:0003677">
    <property type="term" value="F:DNA binding"/>
    <property type="evidence" value="ECO:0007669"/>
    <property type="project" value="UniProtKB-KW"/>
</dbReference>
<evidence type="ECO:0000256" key="1">
    <source>
        <dbReference type="ARBA" id="ARBA00022747"/>
    </source>
</evidence>
<dbReference type="PANTHER" id="PTHR43140">
    <property type="entry name" value="TYPE-1 RESTRICTION ENZYME ECOKI SPECIFICITY PROTEIN"/>
    <property type="match status" value="1"/>
</dbReference>
<reference evidence="4" key="1">
    <citation type="submission" date="2019-10" db="EMBL/GenBank/DDBJ databases">
        <title>Metagenomic sequencing of thiosulfate-disproportionating enrichment culture.</title>
        <authorList>
            <person name="Umezawa K."/>
            <person name="Kojima H."/>
            <person name="Fukui M."/>
        </authorList>
    </citation>
    <scope>NUCLEOTIDE SEQUENCE</scope>
    <source>
        <strain evidence="4">45J</strain>
    </source>
</reference>
<dbReference type="AlphaFoldDB" id="A0A5J4L2M9"/>
<gene>
    <name evidence="4" type="ORF">A45J_0748</name>
</gene>
<sequence>MINYLKPYPAYKPSGVEWLGEVPAHWEVRRLKTAVAHINEQMNAKNPDDLYIALEHVESWTGRLRVPSGDIQFDSQVKRFRAGDVLFGKLRPYLAKVVRPKQSGVCVGEFFVLRARPVFAPHYLEVVLRSAPAIDFVNSSTYGAKMPRADWTFVGAMLFPLPPLPEQTAIVRFLDWAEQRIRRVIRARQRRFKLLEEYKQALIHQAVTGRIDVRTGRPYPAYKDSGVDWLGEVPEHWEVRRLKHIARLNPTKSEVGSLLKDGIAVFLPMERVGVDGRIDCSEVRPLVELWNGFTYFRRGDVIVAKITPCFENGKGACLTALPTEIGFGSTEFYVLRPRPGIHADFLYRITTLPEFRHLGAEAMIGAAGQQRVPSSFVEQFQSAFPPLPEQTAIVEYLDAQATKINAAIAAARREIDLLREYRERLIADVVTGKLDVREVAEKLPDEPEEELELIEDEAEEKDVDEIDTLPEEDSDE</sequence>
<feature type="compositionally biased region" description="Acidic residues" evidence="3">
    <location>
        <begin position="446"/>
        <end position="476"/>
    </location>
</feature>
<keyword evidence="4" id="KW-0540">Nuclease</keyword>
<keyword evidence="4" id="KW-0378">Hydrolase</keyword>